<proteinExistence type="predicted"/>
<dbReference type="AlphaFoldDB" id="A0A1R3UCR4"/>
<reference evidence="1" key="1">
    <citation type="submission" date="2016-10" db="EMBL/GenBank/DDBJ databases">
        <title>Proteomic and phylogenetic analysis of the outer membrane protein repertoire of gastric Helicobacter species.</title>
        <authorList>
            <person name="Joosten M."/>
        </authorList>
    </citation>
    <scope>NUCLEOTIDE SEQUENCE</scope>
    <source>
        <strain evidence="1">JKM4</strain>
    </source>
</reference>
<dbReference type="EMBL" id="LT633454">
    <property type="protein sequence ID" value="SFZ72068.1"/>
    <property type="molecule type" value="Genomic_DNA"/>
</dbReference>
<protein>
    <submittedName>
        <fullName evidence="1">OMP95</fullName>
    </submittedName>
</protein>
<dbReference type="OrthoDB" id="5329357at2"/>
<organism evidence="1">
    <name type="scientific">Helicobacter cynogastricus</name>
    <dbReference type="NCBI Taxonomy" id="329937"/>
    <lineage>
        <taxon>Bacteria</taxon>
        <taxon>Pseudomonadati</taxon>
        <taxon>Campylobacterota</taxon>
        <taxon>Epsilonproteobacteria</taxon>
        <taxon>Campylobacterales</taxon>
        <taxon>Helicobacteraceae</taxon>
        <taxon>Helicobacter</taxon>
    </lineage>
</organism>
<name>A0A1R3UCR4_9HELI</name>
<accession>A0A1R3UCR4</accession>
<gene>
    <name evidence="1" type="primary">omp95</name>
</gene>
<dbReference type="RefSeq" id="WP_104749152.1">
    <property type="nucleotide sequence ID" value="NZ_FZMQ01000004.1"/>
</dbReference>
<sequence length="238" mass="26684">MKYIKLALAIVFTLSVFIGGLLFERFVLGKHPSFGEVSKITMPIQTTQQITPKAYSAHLVFSSTNALLEAKSLDATQEQAIKESFNQINGLAKESGFCQQTSYSLHPNYSFLNGKQELTGHGLSAMMICKLPTSKLNDYEKFKDKITQIATQNGFFVLDTPALYPSMQDMDWTSLQDALLKKAQDKVATLSRELNKQCHIRHLGFLPDRGPMRFSTQGLEKPAPQTFRLMAKLSVHCK</sequence>
<evidence type="ECO:0000313" key="1">
    <source>
        <dbReference type="EMBL" id="SFZ72068.1"/>
    </source>
</evidence>